<feature type="binding site" evidence="9">
    <location>
        <position position="195"/>
    </location>
    <ligand>
        <name>[4Fe-4S] cluster</name>
        <dbReference type="ChEBI" id="CHEBI:49883"/>
        <label>1</label>
    </ligand>
</feature>
<evidence type="ECO:0000256" key="8">
    <source>
        <dbReference type="ARBA" id="ARBA00023014"/>
    </source>
</evidence>
<evidence type="ECO:0000313" key="12">
    <source>
        <dbReference type="Proteomes" id="UP000015462"/>
    </source>
</evidence>
<dbReference type="PROSITE" id="PS00198">
    <property type="entry name" value="4FE4S_FER_1"/>
    <property type="match status" value="1"/>
</dbReference>
<feature type="binding site" evidence="9">
    <location>
        <position position="201"/>
    </location>
    <ligand>
        <name>[4Fe-4S] cluster</name>
        <dbReference type="ChEBI" id="CHEBI:49883"/>
        <label>1</label>
    </ligand>
</feature>
<dbReference type="NCBIfam" id="TIGR00276">
    <property type="entry name" value="tRNA epoxyqueuosine(34) reductase QueG"/>
    <property type="match status" value="1"/>
</dbReference>
<dbReference type="Pfam" id="PF08331">
    <property type="entry name" value="QueG_DUF1730"/>
    <property type="match status" value="1"/>
</dbReference>
<keyword evidence="5 9" id="KW-0671">Queuosine biosynthesis</keyword>
<accession>A0AB33Z325</accession>
<dbReference type="Proteomes" id="UP000015462">
    <property type="component" value="Unassembled WGS sequence"/>
</dbReference>
<dbReference type="EMBL" id="ASHL01000002">
    <property type="protein sequence ID" value="EPD13606.1"/>
    <property type="molecule type" value="Genomic_DNA"/>
</dbReference>
<dbReference type="GO" id="GO:0052693">
    <property type="term" value="F:epoxyqueuosine reductase activity"/>
    <property type="evidence" value="ECO:0007669"/>
    <property type="project" value="UniProtKB-UniRule"/>
</dbReference>
<evidence type="ECO:0000256" key="9">
    <source>
        <dbReference type="HAMAP-Rule" id="MF_00916"/>
    </source>
</evidence>
<dbReference type="PANTHER" id="PTHR30002">
    <property type="entry name" value="EPOXYQUEUOSINE REDUCTASE"/>
    <property type="match status" value="1"/>
</dbReference>
<feature type="active site" description="Proton donor" evidence="9">
    <location>
        <position position="141"/>
    </location>
</feature>
<dbReference type="RefSeq" id="WP_016390004.1">
    <property type="nucleotide sequence ID" value="NZ_KE646806.1"/>
</dbReference>
<feature type="binding site" evidence="9">
    <location>
        <position position="230"/>
    </location>
    <ligand>
        <name>tRNA</name>
        <dbReference type="ChEBI" id="CHEBI:17843"/>
    </ligand>
</feature>
<evidence type="ECO:0000256" key="4">
    <source>
        <dbReference type="ARBA" id="ARBA00022723"/>
    </source>
</evidence>
<comment type="caution">
    <text evidence="9">Lacks conserved residue(s) required for the propagation of feature annotation.</text>
</comment>
<evidence type="ECO:0000313" key="11">
    <source>
        <dbReference type="EMBL" id="EPD13606.1"/>
    </source>
</evidence>
<feature type="binding site" evidence="9">
    <location>
        <begin position="248"/>
        <end position="249"/>
    </location>
    <ligand>
        <name>cob(II)alamin</name>
        <dbReference type="ChEBI" id="CHEBI:16304"/>
    </ligand>
</feature>
<dbReference type="EC" id="1.17.99.6" evidence="9"/>
<keyword evidence="1 9" id="KW-0004">4Fe-4S</keyword>
<feature type="binding site" evidence="9">
    <location>
        <position position="63"/>
    </location>
    <ligand>
        <name>cob(II)alamin</name>
        <dbReference type="ChEBI" id="CHEBI:16304"/>
    </ligand>
</feature>
<evidence type="ECO:0000256" key="7">
    <source>
        <dbReference type="ARBA" id="ARBA00023004"/>
    </source>
</evidence>
<feature type="binding site" evidence="9">
    <location>
        <position position="255"/>
    </location>
    <ligand>
        <name>[4Fe-4S] cluster</name>
        <dbReference type="ChEBI" id="CHEBI:49883"/>
        <label>1</label>
    </ligand>
</feature>
<comment type="subcellular location">
    <subcellularLocation>
        <location evidence="9">Cytoplasm</location>
    </subcellularLocation>
</comment>
<dbReference type="GO" id="GO:0051539">
    <property type="term" value="F:4 iron, 4 sulfur cluster binding"/>
    <property type="evidence" value="ECO:0007669"/>
    <property type="project" value="UniProtKB-KW"/>
</dbReference>
<reference evidence="11 12" key="1">
    <citation type="journal article" date="2013" name="Genome Announc.">
        <title>Genome Sequence of the Pyrene- and Fluoranthene-Degrading Bacterium Cycloclasticus sp. Strain PY97M.</title>
        <authorList>
            <person name="Cui Z."/>
            <person name="Xu G."/>
            <person name="Li Q."/>
            <person name="Gao W."/>
            <person name="Zheng L."/>
        </authorList>
    </citation>
    <scope>NUCLEOTIDE SEQUENCE [LARGE SCALE GENOMIC DNA]</scope>
    <source>
        <strain evidence="11 12">PY97M</strain>
    </source>
</reference>
<dbReference type="AlphaFoldDB" id="A0AB33Z325"/>
<dbReference type="Pfam" id="PF13484">
    <property type="entry name" value="Fer4_16"/>
    <property type="match status" value="1"/>
</dbReference>
<dbReference type="HAMAP" id="MF_00916">
    <property type="entry name" value="QueG"/>
    <property type="match status" value="1"/>
</dbReference>
<evidence type="ECO:0000256" key="3">
    <source>
        <dbReference type="ARBA" id="ARBA00022694"/>
    </source>
</evidence>
<evidence type="ECO:0000259" key="10">
    <source>
        <dbReference type="PROSITE" id="PS51379"/>
    </source>
</evidence>
<evidence type="ECO:0000256" key="1">
    <source>
        <dbReference type="ARBA" id="ARBA00022485"/>
    </source>
</evidence>
<feature type="binding site" evidence="9">
    <location>
        <position position="141"/>
    </location>
    <ligand>
        <name>cob(II)alamin</name>
        <dbReference type="ChEBI" id="CHEBI:16304"/>
    </ligand>
</feature>
<keyword evidence="9" id="KW-0846">Cobalamin</keyword>
<feature type="binding site" evidence="9">
    <location>
        <position position="248"/>
    </location>
    <ligand>
        <name>[4Fe-4S] cluster</name>
        <dbReference type="ChEBI" id="CHEBI:49883"/>
        <label>2</label>
    </ligand>
</feature>
<dbReference type="GO" id="GO:0005737">
    <property type="term" value="C:cytoplasm"/>
    <property type="evidence" value="ECO:0007669"/>
    <property type="project" value="UniProtKB-SubCell"/>
</dbReference>
<keyword evidence="9" id="KW-0170">Cobalt</keyword>
<keyword evidence="7 9" id="KW-0408">Iron</keyword>
<comment type="subunit">
    <text evidence="9">Monomer.</text>
</comment>
<feature type="binding site" evidence="9">
    <location>
        <position position="198"/>
    </location>
    <ligand>
        <name>[4Fe-4S] cluster</name>
        <dbReference type="ChEBI" id="CHEBI:49883"/>
        <label>1</label>
    </ligand>
</feature>
<keyword evidence="2 9" id="KW-0963">Cytoplasm</keyword>
<comment type="catalytic activity">
    <reaction evidence="9">
        <text>epoxyqueuosine(34) in tRNA + AH2 = queuosine(34) in tRNA + A + H2O</text>
        <dbReference type="Rhea" id="RHEA:32159"/>
        <dbReference type="Rhea" id="RHEA-COMP:18571"/>
        <dbReference type="Rhea" id="RHEA-COMP:18582"/>
        <dbReference type="ChEBI" id="CHEBI:13193"/>
        <dbReference type="ChEBI" id="CHEBI:15377"/>
        <dbReference type="ChEBI" id="CHEBI:17499"/>
        <dbReference type="ChEBI" id="CHEBI:194431"/>
        <dbReference type="ChEBI" id="CHEBI:194443"/>
        <dbReference type="EC" id="1.17.99.6"/>
    </reaction>
</comment>
<keyword evidence="3 9" id="KW-0819">tRNA processing</keyword>
<dbReference type="InterPro" id="IPR017900">
    <property type="entry name" value="4Fe4S_Fe_S_CS"/>
</dbReference>
<comment type="caution">
    <text evidence="11">The sequence shown here is derived from an EMBL/GenBank/DDBJ whole genome shotgun (WGS) entry which is preliminary data.</text>
</comment>
<comment type="similarity">
    <text evidence="9">Belongs to the QueG family.</text>
</comment>
<feature type="domain" description="4Fe-4S ferredoxin-type" evidence="10">
    <location>
        <begin position="183"/>
        <end position="215"/>
    </location>
</feature>
<keyword evidence="8 9" id="KW-0411">Iron-sulfur</keyword>
<comment type="pathway">
    <text evidence="9">tRNA modification; tRNA-queuosine biosynthesis.</text>
</comment>
<dbReference type="InterPro" id="IPR017896">
    <property type="entry name" value="4Fe4S_Fe-S-bd"/>
</dbReference>
<dbReference type="GO" id="GO:0008616">
    <property type="term" value="P:tRNA queuosine(34) biosynthetic process"/>
    <property type="evidence" value="ECO:0007669"/>
    <property type="project" value="UniProtKB-UniRule"/>
</dbReference>
<keyword evidence="4 9" id="KW-0479">Metal-binding</keyword>
<keyword evidence="12" id="KW-1185">Reference proteome</keyword>
<comment type="cofactor">
    <cofactor evidence="9">
        <name>[4Fe-4S] cluster</name>
        <dbReference type="ChEBI" id="CHEBI:49883"/>
    </cofactor>
    <text evidence="9">Binds 2 [4Fe-4S] clusters per monomer.</text>
</comment>
<evidence type="ECO:0000256" key="5">
    <source>
        <dbReference type="ARBA" id="ARBA00022785"/>
    </source>
</evidence>
<dbReference type="InterPro" id="IPR004453">
    <property type="entry name" value="QueG"/>
</dbReference>
<feature type="binding site" evidence="9">
    <location>
        <position position="176"/>
    </location>
    <ligand>
        <name>cob(II)alamin</name>
        <dbReference type="ChEBI" id="CHEBI:16304"/>
    </ligand>
</feature>
<proteinExistence type="inferred from homology"/>
<dbReference type="Gene3D" id="3.30.70.20">
    <property type="match status" value="1"/>
</dbReference>
<dbReference type="PROSITE" id="PS51379">
    <property type="entry name" value="4FE4S_FER_2"/>
    <property type="match status" value="1"/>
</dbReference>
<dbReference type="InterPro" id="IPR013542">
    <property type="entry name" value="QueG_DUF1730"/>
</dbReference>
<dbReference type="GO" id="GO:0031419">
    <property type="term" value="F:cobalamin binding"/>
    <property type="evidence" value="ECO:0007669"/>
    <property type="project" value="UniProtKB-KW"/>
</dbReference>
<feature type="binding site" evidence="9">
    <location>
        <position position="165"/>
    </location>
    <ligand>
        <name>cob(II)alamin</name>
        <dbReference type="ChEBI" id="CHEBI:16304"/>
    </ligand>
</feature>
<dbReference type="FunFam" id="3.30.70.20:FF:000017">
    <property type="entry name" value="Epoxyqueuosine reductase"/>
    <property type="match status" value="1"/>
</dbReference>
<dbReference type="SUPFAM" id="SSF46548">
    <property type="entry name" value="alpha-helical ferredoxin"/>
    <property type="match status" value="1"/>
</dbReference>
<feature type="binding site" evidence="9">
    <location>
        <position position="205"/>
    </location>
    <ligand>
        <name>[4Fe-4S] cluster</name>
        <dbReference type="ChEBI" id="CHEBI:49883"/>
        <label>2</label>
    </ligand>
</feature>
<feature type="binding site" evidence="9">
    <location>
        <position position="223"/>
    </location>
    <ligand>
        <name>cob(II)alamin</name>
        <dbReference type="ChEBI" id="CHEBI:16304"/>
    </ligand>
</feature>
<feature type="binding site" evidence="9">
    <location>
        <position position="221"/>
    </location>
    <ligand>
        <name>[4Fe-4S] cluster</name>
        <dbReference type="ChEBI" id="CHEBI:49883"/>
        <label>2</label>
    </ligand>
</feature>
<dbReference type="PANTHER" id="PTHR30002:SF4">
    <property type="entry name" value="EPOXYQUEUOSINE REDUCTASE"/>
    <property type="match status" value="1"/>
</dbReference>
<gene>
    <name evidence="9" type="primary">queG</name>
    <name evidence="11" type="ORF">L196_03696</name>
</gene>
<keyword evidence="6 9" id="KW-0560">Oxidoreductase</keyword>
<dbReference type="GO" id="GO:0046872">
    <property type="term" value="F:metal ion binding"/>
    <property type="evidence" value="ECO:0007669"/>
    <property type="project" value="UniProtKB-KW"/>
</dbReference>
<feature type="binding site" evidence="9">
    <location>
        <position position="251"/>
    </location>
    <ligand>
        <name>[4Fe-4S] cluster</name>
        <dbReference type="ChEBI" id="CHEBI:49883"/>
        <label>2</label>
    </ligand>
</feature>
<evidence type="ECO:0000256" key="6">
    <source>
        <dbReference type="ARBA" id="ARBA00023002"/>
    </source>
</evidence>
<name>A0AB33Z325_9GAMM</name>
<comment type="cofactor">
    <cofactor evidence="9">
        <name>cob(II)alamin</name>
        <dbReference type="ChEBI" id="CHEBI:16304"/>
    </cofactor>
</comment>
<evidence type="ECO:0000256" key="2">
    <source>
        <dbReference type="ARBA" id="ARBA00022490"/>
    </source>
</evidence>
<sequence length="360" mass="41281">MNENNIDLQQLAKEIKSLGQSLGFQQVGITDTELSNAEKQLNHWLEAGFHGDMDYMHKHGTKRTRPSELHEGTIRVISCRMDYLPEHMERTKDLMKDPVRAYISRYSLGRDYHKLIRKRLQKLATLIEQKIGPFGYRVFVDSAPVMEKAIAEKAGLGWIGKHSNVLNKEAGSWFFLGELYIDLPLPIDTAAEKHCGRCTDCIDICPTQAIVAPYTVDARRCISYLTIELKGSIPEEFRAPMGNRIYGCDDCQQVCPWNRFASLTNEEDFLARQHLDTTSLIDIFRWDEHTFLKNTEGSAIRRIGYVSWIRNIAVALGNAPHDKEIIKTLSEKQHDDNPIIQEHVQWAITQQKQKKPLSNC</sequence>
<protein>
    <recommendedName>
        <fullName evidence="9">Epoxyqueuosine reductase</fullName>
        <ecNumber evidence="9">1.17.99.6</ecNumber>
    </recommendedName>
    <alternativeName>
        <fullName evidence="9">Queuosine biosynthesis protein QueG</fullName>
    </alternativeName>
</protein>
<comment type="function">
    <text evidence="9">Catalyzes the conversion of epoxyqueuosine (oQ) to queuosine (Q), which is a hypermodified base found in the wobble positions of tRNA(Asp), tRNA(Asn), tRNA(His) and tRNA(Tyr).</text>
</comment>
<organism evidence="11 12">
    <name type="scientific">Cycloclasticus pugetii</name>
    <dbReference type="NCBI Taxonomy" id="34068"/>
    <lineage>
        <taxon>Bacteria</taxon>
        <taxon>Pseudomonadati</taxon>
        <taxon>Pseudomonadota</taxon>
        <taxon>Gammaproteobacteria</taxon>
        <taxon>Thiotrichales</taxon>
        <taxon>Piscirickettsiaceae</taxon>
        <taxon>Cycloclasticus</taxon>
    </lineage>
</organism>